<evidence type="ECO:0000313" key="3">
    <source>
        <dbReference type="Proteomes" id="UP001529510"/>
    </source>
</evidence>
<gene>
    <name evidence="2" type="ORF">M9458_014492</name>
</gene>
<dbReference type="InterPro" id="IPR015482">
    <property type="entry name" value="Syntrophin"/>
</dbReference>
<feature type="non-terminal residue" evidence="2">
    <location>
        <position position="1"/>
    </location>
</feature>
<dbReference type="EMBL" id="JAMKFB020000006">
    <property type="protein sequence ID" value="KAL0191794.1"/>
    <property type="molecule type" value="Genomic_DNA"/>
</dbReference>
<feature type="domain" description="PH" evidence="1">
    <location>
        <begin position="1"/>
        <end position="54"/>
    </location>
</feature>
<dbReference type="PROSITE" id="PS50003">
    <property type="entry name" value="PH_DOMAIN"/>
    <property type="match status" value="1"/>
</dbReference>
<dbReference type="Proteomes" id="UP001529510">
    <property type="component" value="Unassembled WGS sequence"/>
</dbReference>
<dbReference type="PANTHER" id="PTHR10554:SF6">
    <property type="entry name" value="ALPHA-1-SYNTROPHIN"/>
    <property type="match status" value="1"/>
</dbReference>
<comment type="caution">
    <text evidence="2">The sequence shown here is derived from an EMBL/GenBank/DDBJ whole genome shotgun (WGS) entry which is preliminary data.</text>
</comment>
<dbReference type="InterPro" id="IPR001849">
    <property type="entry name" value="PH_domain"/>
</dbReference>
<feature type="non-terminal residue" evidence="2">
    <location>
        <position position="62"/>
    </location>
</feature>
<name>A0ABD0QZW0_CIRMR</name>
<keyword evidence="3" id="KW-1185">Reference proteome</keyword>
<reference evidence="2 3" key="1">
    <citation type="submission" date="2024-05" db="EMBL/GenBank/DDBJ databases">
        <title>Genome sequencing and assembly of Indian major carp, Cirrhinus mrigala (Hamilton, 1822).</title>
        <authorList>
            <person name="Mohindra V."/>
            <person name="Chowdhury L.M."/>
            <person name="Lal K."/>
            <person name="Jena J.K."/>
        </authorList>
    </citation>
    <scope>NUCLEOTIDE SEQUENCE [LARGE SCALE GENOMIC DNA]</scope>
    <source>
        <strain evidence="2">CM1030</strain>
        <tissue evidence="2">Blood</tissue>
    </source>
</reference>
<proteinExistence type="predicted"/>
<dbReference type="PANTHER" id="PTHR10554">
    <property type="entry name" value="SYNTROPHIN"/>
    <property type="match status" value="1"/>
</dbReference>
<organism evidence="2 3">
    <name type="scientific">Cirrhinus mrigala</name>
    <name type="common">Mrigala</name>
    <dbReference type="NCBI Taxonomy" id="683832"/>
    <lineage>
        <taxon>Eukaryota</taxon>
        <taxon>Metazoa</taxon>
        <taxon>Chordata</taxon>
        <taxon>Craniata</taxon>
        <taxon>Vertebrata</taxon>
        <taxon>Euteleostomi</taxon>
        <taxon>Actinopterygii</taxon>
        <taxon>Neopterygii</taxon>
        <taxon>Teleostei</taxon>
        <taxon>Ostariophysi</taxon>
        <taxon>Cypriniformes</taxon>
        <taxon>Cyprinidae</taxon>
        <taxon>Labeoninae</taxon>
        <taxon>Labeonini</taxon>
        <taxon>Cirrhinus</taxon>
    </lineage>
</organism>
<dbReference type="AlphaFoldDB" id="A0ABD0QZW0"/>
<evidence type="ECO:0000313" key="2">
    <source>
        <dbReference type="EMBL" id="KAL0191794.1"/>
    </source>
</evidence>
<accession>A0ABD0QZW0</accession>
<evidence type="ECO:0000259" key="1">
    <source>
        <dbReference type="PROSITE" id="PS50003"/>
    </source>
</evidence>
<protein>
    <recommendedName>
        <fullName evidence="1">PH domain-containing protein</fullName>
    </recommendedName>
</protein>
<sequence>LVHSGPGKSSSVHDSELTFGLRLGTKQGVETHLFRVDTAKDLSTWTHLLVEGCHSAAELVQE</sequence>